<feature type="binding site" evidence="9">
    <location>
        <position position="411"/>
    </location>
    <ligand>
        <name>ADP</name>
        <dbReference type="ChEBI" id="CHEBI:456216"/>
    </ligand>
</feature>
<dbReference type="PANTHER" id="PTHR10196:SF78">
    <property type="entry name" value="GLYCEROL KINASE"/>
    <property type="match status" value="1"/>
</dbReference>
<dbReference type="AlphaFoldDB" id="A0A1H3PMI5"/>
<feature type="binding site" evidence="9">
    <location>
        <position position="14"/>
    </location>
    <ligand>
        <name>ATP</name>
        <dbReference type="ChEBI" id="CHEBI:30616"/>
    </ligand>
</feature>
<feature type="binding site" evidence="9">
    <location>
        <position position="246"/>
    </location>
    <ligand>
        <name>glycerol</name>
        <dbReference type="ChEBI" id="CHEBI:17754"/>
    </ligand>
</feature>
<dbReference type="PROSITE" id="PS00933">
    <property type="entry name" value="FGGY_KINASES_1"/>
    <property type="match status" value="1"/>
</dbReference>
<evidence type="ECO:0000256" key="4">
    <source>
        <dbReference type="ARBA" id="ARBA00022741"/>
    </source>
</evidence>
<dbReference type="GO" id="GO:0005524">
    <property type="term" value="F:ATP binding"/>
    <property type="evidence" value="ECO:0007669"/>
    <property type="project" value="UniProtKB-UniRule"/>
</dbReference>
<keyword evidence="4 9" id="KW-0547">Nucleotide-binding</keyword>
<dbReference type="OrthoDB" id="9805576at2"/>
<feature type="binding site" evidence="9">
    <location>
        <position position="136"/>
    </location>
    <ligand>
        <name>sn-glycerol 3-phosphate</name>
        <dbReference type="ChEBI" id="CHEBI:57597"/>
    </ligand>
</feature>
<dbReference type="FunFam" id="3.30.420.40:FF:000008">
    <property type="entry name" value="Glycerol kinase"/>
    <property type="match status" value="1"/>
</dbReference>
<feature type="binding site" evidence="9">
    <location>
        <position position="85"/>
    </location>
    <ligand>
        <name>sn-glycerol 3-phosphate</name>
        <dbReference type="ChEBI" id="CHEBI:57597"/>
    </ligand>
</feature>
<dbReference type="GO" id="GO:0004370">
    <property type="term" value="F:glycerol kinase activity"/>
    <property type="evidence" value="ECO:0007669"/>
    <property type="project" value="UniProtKB-UniRule"/>
</dbReference>
<feature type="domain" description="Carbohydrate kinase FGGY N-terminal" evidence="11">
    <location>
        <begin position="7"/>
        <end position="252"/>
    </location>
</feature>
<comment type="similarity">
    <text evidence="2 9 10">Belongs to the FGGY kinase family.</text>
</comment>
<reference evidence="13 14" key="1">
    <citation type="submission" date="2016-10" db="EMBL/GenBank/DDBJ databases">
        <authorList>
            <person name="de Groot N.N."/>
        </authorList>
    </citation>
    <scope>NUCLEOTIDE SEQUENCE [LARGE SCALE GENOMIC DNA]</scope>
    <source>
        <strain evidence="13 14">Nm1</strain>
    </source>
</reference>
<evidence type="ECO:0000256" key="1">
    <source>
        <dbReference type="ARBA" id="ARBA00005190"/>
    </source>
</evidence>
<evidence type="ECO:0000256" key="10">
    <source>
        <dbReference type="RuleBase" id="RU003733"/>
    </source>
</evidence>
<dbReference type="PIRSF" id="PIRSF000538">
    <property type="entry name" value="GlpK"/>
    <property type="match status" value="1"/>
</dbReference>
<feature type="binding site" evidence="9">
    <location>
        <position position="84"/>
    </location>
    <ligand>
        <name>glycerol</name>
        <dbReference type="ChEBI" id="CHEBI:17754"/>
    </ligand>
</feature>
<feature type="binding site" evidence="9">
    <location>
        <position position="14"/>
    </location>
    <ligand>
        <name>sn-glycerol 3-phosphate</name>
        <dbReference type="ChEBI" id="CHEBI:57597"/>
    </ligand>
</feature>
<sequence>MNKQPTILAIDQGTTSTRAILFSAELKVLGMQQKSLTLHYPAKGWVEQDPEAIWCDTLEVCRRLLDSNRGTAASIAAIGITNQRETTIIWDRNSGKPVCNAIVWQDRRTSAYCEQLRAQGHEPMVSAKTGLLFDPYFSASKIAWILDNVEGARARARRGELAFGTVDCYLLWHLTGGRVHASDVTNAARTLLFNIVEQKWDDELLTLFDIPAAILPEVRDNAAGFGVTDRALFGREIPIGGMAGDQHAALIGQGCFRPGMVKSTYGTGCFALMNIGTGFRRSHHRLLTTPAYRLNGEMTYAIEGSIFVTGAAIQWLRDGLGFFQDVADSEALALSVPDSNEVYFVPAFTGLGAPYWRPDVRGMISGLTRETSRAHIVRAALEAQGYQTRDLIAAIEEDGNHEAAILRIDGGLVANRFMCQFLADMLNKPVEVPEVTEATALGAACLAGLYAGLFPRLEAVERHWRRASVYTPSMQEDKRARLYAGWQTAVRGLL</sequence>
<feature type="domain" description="Carbohydrate kinase FGGY C-terminal" evidence="12">
    <location>
        <begin position="263"/>
        <end position="448"/>
    </location>
</feature>
<name>A0A1H3PMI5_9PROT</name>
<dbReference type="CDD" id="cd07786">
    <property type="entry name" value="FGGY_EcGK_like"/>
    <property type="match status" value="1"/>
</dbReference>
<evidence type="ECO:0000256" key="9">
    <source>
        <dbReference type="HAMAP-Rule" id="MF_00186"/>
    </source>
</evidence>
<feature type="binding site" evidence="9">
    <location>
        <position position="411"/>
    </location>
    <ligand>
        <name>ATP</name>
        <dbReference type="ChEBI" id="CHEBI:30616"/>
    </ligand>
</feature>
<dbReference type="GO" id="GO:0019563">
    <property type="term" value="P:glycerol catabolic process"/>
    <property type="evidence" value="ECO:0007669"/>
    <property type="project" value="UniProtKB-UniRule"/>
</dbReference>
<feature type="binding site" evidence="9">
    <location>
        <position position="415"/>
    </location>
    <ligand>
        <name>ADP</name>
        <dbReference type="ChEBI" id="CHEBI:456216"/>
    </ligand>
</feature>
<feature type="binding site" evidence="9">
    <location>
        <position position="267"/>
    </location>
    <ligand>
        <name>ATP</name>
        <dbReference type="ChEBI" id="CHEBI:30616"/>
    </ligand>
</feature>
<dbReference type="PANTHER" id="PTHR10196">
    <property type="entry name" value="SUGAR KINASE"/>
    <property type="match status" value="1"/>
</dbReference>
<keyword evidence="14" id="KW-1185">Reference proteome</keyword>
<feature type="binding site" evidence="9">
    <location>
        <position position="245"/>
    </location>
    <ligand>
        <name>sn-glycerol 3-phosphate</name>
        <dbReference type="ChEBI" id="CHEBI:57597"/>
    </ligand>
</feature>
<evidence type="ECO:0000256" key="3">
    <source>
        <dbReference type="ARBA" id="ARBA00022679"/>
    </source>
</evidence>
<dbReference type="UniPathway" id="UPA00618">
    <property type="reaction ID" value="UER00672"/>
</dbReference>
<comment type="activity regulation">
    <text evidence="9">Inhibited by fructose 1,6-bisphosphate (FBP).</text>
</comment>
<dbReference type="NCBIfam" id="NF000756">
    <property type="entry name" value="PRK00047.1"/>
    <property type="match status" value="1"/>
</dbReference>
<dbReference type="HAMAP" id="MF_00186">
    <property type="entry name" value="Glycerol_kin"/>
    <property type="match status" value="1"/>
</dbReference>
<dbReference type="Pfam" id="PF00370">
    <property type="entry name" value="FGGY_N"/>
    <property type="match status" value="1"/>
</dbReference>
<comment type="catalytic activity">
    <reaction evidence="8 9">
        <text>glycerol + ATP = sn-glycerol 3-phosphate + ADP + H(+)</text>
        <dbReference type="Rhea" id="RHEA:21644"/>
        <dbReference type="ChEBI" id="CHEBI:15378"/>
        <dbReference type="ChEBI" id="CHEBI:17754"/>
        <dbReference type="ChEBI" id="CHEBI:30616"/>
        <dbReference type="ChEBI" id="CHEBI:57597"/>
        <dbReference type="ChEBI" id="CHEBI:456216"/>
        <dbReference type="EC" id="2.7.1.30"/>
    </reaction>
</comment>
<keyword evidence="6 9" id="KW-0319">Glycerol metabolism</keyword>
<dbReference type="EMBL" id="FNOY01000103">
    <property type="protein sequence ID" value="SDZ02140.1"/>
    <property type="molecule type" value="Genomic_DNA"/>
</dbReference>
<dbReference type="InterPro" id="IPR000577">
    <property type="entry name" value="Carb_kinase_FGGY"/>
</dbReference>
<evidence type="ECO:0000256" key="6">
    <source>
        <dbReference type="ARBA" id="ARBA00022798"/>
    </source>
</evidence>
<proteinExistence type="inferred from homology"/>
<feature type="binding site" evidence="9">
    <location>
        <position position="18"/>
    </location>
    <ligand>
        <name>ADP</name>
        <dbReference type="ChEBI" id="CHEBI:456216"/>
    </ligand>
</feature>
<organism evidence="13 14">
    <name type="scientific">Nitrosomonas halophila</name>
    <dbReference type="NCBI Taxonomy" id="44576"/>
    <lineage>
        <taxon>Bacteria</taxon>
        <taxon>Pseudomonadati</taxon>
        <taxon>Pseudomonadota</taxon>
        <taxon>Betaproteobacteria</taxon>
        <taxon>Nitrosomonadales</taxon>
        <taxon>Nitrosomonadaceae</taxon>
        <taxon>Nitrosomonas</taxon>
    </lineage>
</organism>
<dbReference type="InterPro" id="IPR018484">
    <property type="entry name" value="FGGY_N"/>
</dbReference>
<evidence type="ECO:0000259" key="12">
    <source>
        <dbReference type="Pfam" id="PF02782"/>
    </source>
</evidence>
<dbReference type="RefSeq" id="WP_090415846.1">
    <property type="nucleotide sequence ID" value="NZ_FNOY01000103.1"/>
</dbReference>
<keyword evidence="3 9" id="KW-0808">Transferase</keyword>
<evidence type="ECO:0000256" key="5">
    <source>
        <dbReference type="ARBA" id="ARBA00022777"/>
    </source>
</evidence>
<feature type="binding site" evidence="9">
    <location>
        <position position="136"/>
    </location>
    <ligand>
        <name>glycerol</name>
        <dbReference type="ChEBI" id="CHEBI:17754"/>
    </ligand>
</feature>
<feature type="binding site" evidence="9">
    <location>
        <position position="314"/>
    </location>
    <ligand>
        <name>ATP</name>
        <dbReference type="ChEBI" id="CHEBI:30616"/>
    </ligand>
</feature>
<evidence type="ECO:0000313" key="14">
    <source>
        <dbReference type="Proteomes" id="UP000198640"/>
    </source>
</evidence>
<evidence type="ECO:0000256" key="8">
    <source>
        <dbReference type="ARBA" id="ARBA00052101"/>
    </source>
</evidence>
<dbReference type="InterPro" id="IPR043129">
    <property type="entry name" value="ATPase_NBD"/>
</dbReference>
<dbReference type="Pfam" id="PF02782">
    <property type="entry name" value="FGGY_C"/>
    <property type="match status" value="1"/>
</dbReference>
<evidence type="ECO:0000259" key="11">
    <source>
        <dbReference type="Pfam" id="PF00370"/>
    </source>
</evidence>
<dbReference type="Proteomes" id="UP000198640">
    <property type="component" value="Unassembled WGS sequence"/>
</dbReference>
<feature type="binding site" evidence="9">
    <location>
        <position position="245"/>
    </location>
    <ligand>
        <name>glycerol</name>
        <dbReference type="ChEBI" id="CHEBI:17754"/>
    </ligand>
</feature>
<dbReference type="PROSITE" id="PS00445">
    <property type="entry name" value="FGGY_KINASES_2"/>
    <property type="match status" value="1"/>
</dbReference>
<accession>A0A1H3PMI5</accession>
<dbReference type="SUPFAM" id="SSF53067">
    <property type="entry name" value="Actin-like ATPase domain"/>
    <property type="match status" value="2"/>
</dbReference>
<dbReference type="EC" id="2.7.1.30" evidence="9"/>
<dbReference type="GO" id="GO:0006072">
    <property type="term" value="P:glycerol-3-phosphate metabolic process"/>
    <property type="evidence" value="ECO:0007669"/>
    <property type="project" value="InterPro"/>
</dbReference>
<keyword evidence="7 9" id="KW-0067">ATP-binding</keyword>
<feature type="binding site" evidence="9">
    <location>
        <position position="16"/>
    </location>
    <ligand>
        <name>ATP</name>
        <dbReference type="ChEBI" id="CHEBI:30616"/>
    </ligand>
</feature>
<dbReference type="STRING" id="44576.SAMN05421881_11034"/>
<dbReference type="NCBIfam" id="TIGR01311">
    <property type="entry name" value="glycerol_kin"/>
    <property type="match status" value="1"/>
</dbReference>
<dbReference type="InterPro" id="IPR018485">
    <property type="entry name" value="FGGY_C"/>
</dbReference>
<evidence type="ECO:0000256" key="7">
    <source>
        <dbReference type="ARBA" id="ARBA00022840"/>
    </source>
</evidence>
<feature type="binding site" evidence="9">
    <location>
        <position position="84"/>
    </location>
    <ligand>
        <name>sn-glycerol 3-phosphate</name>
        <dbReference type="ChEBI" id="CHEBI:57597"/>
    </ligand>
</feature>
<protein>
    <recommendedName>
        <fullName evidence="9">Glycerol kinase</fullName>
        <ecNumber evidence="9">2.7.1.30</ecNumber>
    </recommendedName>
    <alternativeName>
        <fullName evidence="9">ATP:glycerol 3-phosphotransferase</fullName>
    </alternativeName>
    <alternativeName>
        <fullName evidence="9">Glycerokinase</fullName>
        <shortName evidence="9">GK</shortName>
    </alternativeName>
</protein>
<comment type="pathway">
    <text evidence="1 9">Polyol metabolism; glycerol degradation via glycerol kinase pathway; sn-glycerol 3-phosphate from glycerol: step 1/1.</text>
</comment>
<comment type="function">
    <text evidence="9">Key enzyme in the regulation of glycerol uptake and metabolism. Catalyzes the phosphorylation of glycerol to yield sn-glycerol 3-phosphate.</text>
</comment>
<evidence type="ECO:0000313" key="13">
    <source>
        <dbReference type="EMBL" id="SDZ02140.1"/>
    </source>
</evidence>
<evidence type="ECO:0000256" key="2">
    <source>
        <dbReference type="ARBA" id="ARBA00009156"/>
    </source>
</evidence>
<feature type="binding site" evidence="9">
    <location>
        <position position="267"/>
    </location>
    <ligand>
        <name>ADP</name>
        <dbReference type="ChEBI" id="CHEBI:456216"/>
    </ligand>
</feature>
<feature type="binding site" evidence="9">
    <location>
        <position position="14"/>
    </location>
    <ligand>
        <name>ADP</name>
        <dbReference type="ChEBI" id="CHEBI:456216"/>
    </ligand>
</feature>
<dbReference type="FunFam" id="3.30.420.40:FF:000007">
    <property type="entry name" value="Glycerol kinase"/>
    <property type="match status" value="1"/>
</dbReference>
<dbReference type="InterPro" id="IPR005999">
    <property type="entry name" value="Glycerol_kin"/>
</dbReference>
<keyword evidence="5 9" id="KW-0418">Kinase</keyword>
<gene>
    <name evidence="9" type="primary">glpK</name>
    <name evidence="13" type="ORF">SAMN05421881_11034</name>
</gene>
<feature type="binding site" evidence="9">
    <location>
        <position position="15"/>
    </location>
    <ligand>
        <name>ATP</name>
        <dbReference type="ChEBI" id="CHEBI:30616"/>
    </ligand>
</feature>
<dbReference type="GO" id="GO:0005829">
    <property type="term" value="C:cytosol"/>
    <property type="evidence" value="ECO:0007669"/>
    <property type="project" value="TreeGrafter"/>
</dbReference>
<dbReference type="InterPro" id="IPR018483">
    <property type="entry name" value="Carb_kinase_FGGY_CS"/>
</dbReference>
<dbReference type="Gene3D" id="3.30.420.40">
    <property type="match status" value="2"/>
</dbReference>
<feature type="binding site" evidence="9">
    <location>
        <position position="310"/>
    </location>
    <ligand>
        <name>ATP</name>
        <dbReference type="ChEBI" id="CHEBI:30616"/>
    </ligand>
</feature>
<feature type="binding site" evidence="9">
    <location>
        <position position="85"/>
    </location>
    <ligand>
        <name>glycerol</name>
        <dbReference type="ChEBI" id="CHEBI:17754"/>
    </ligand>
</feature>
<feature type="binding site" evidence="9">
    <location>
        <position position="310"/>
    </location>
    <ligand>
        <name>ADP</name>
        <dbReference type="ChEBI" id="CHEBI:456216"/>
    </ligand>
</feature>